<dbReference type="EMBL" id="BMJS01000032">
    <property type="protein sequence ID" value="GGG04725.1"/>
    <property type="molecule type" value="Genomic_DNA"/>
</dbReference>
<evidence type="ECO:0000313" key="5">
    <source>
        <dbReference type="Proteomes" id="UP000636949"/>
    </source>
</evidence>
<reference evidence="4" key="2">
    <citation type="submission" date="2020-09" db="EMBL/GenBank/DDBJ databases">
        <authorList>
            <person name="Sun Q."/>
            <person name="Zhou Y."/>
        </authorList>
    </citation>
    <scope>NUCLEOTIDE SEQUENCE</scope>
    <source>
        <strain evidence="4">CGMCC 1.15758</strain>
    </source>
</reference>
<evidence type="ECO:0000256" key="2">
    <source>
        <dbReference type="ARBA" id="ARBA00022908"/>
    </source>
</evidence>
<dbReference type="PANTHER" id="PTHR30629:SF2">
    <property type="entry name" value="PROPHAGE INTEGRASE INTS-RELATED"/>
    <property type="match status" value="1"/>
</dbReference>
<accession>A0A8J2Z632</accession>
<dbReference type="OrthoDB" id="9795573at2"/>
<dbReference type="Proteomes" id="UP000636949">
    <property type="component" value="Unassembled WGS sequence"/>
</dbReference>
<evidence type="ECO:0000313" key="4">
    <source>
        <dbReference type="EMBL" id="GGG04725.1"/>
    </source>
</evidence>
<dbReference type="GO" id="GO:0015074">
    <property type="term" value="P:DNA integration"/>
    <property type="evidence" value="ECO:0007669"/>
    <property type="project" value="UniProtKB-KW"/>
</dbReference>
<dbReference type="AlphaFoldDB" id="A0A8J2Z632"/>
<dbReference type="RefSeq" id="WP_117003574.1">
    <property type="nucleotide sequence ID" value="NZ_BMJS01000032.1"/>
</dbReference>
<keyword evidence="2" id="KW-0229">DNA integration</keyword>
<dbReference type="PANTHER" id="PTHR30629">
    <property type="entry name" value="PROPHAGE INTEGRASE"/>
    <property type="match status" value="1"/>
</dbReference>
<dbReference type="InterPro" id="IPR038488">
    <property type="entry name" value="Integrase_DNA-bd_sf"/>
</dbReference>
<name>A0A8J2Z632_9GAMM</name>
<comment type="caution">
    <text evidence="4">The sequence shown here is derived from an EMBL/GenBank/DDBJ whole genome shotgun (WGS) entry which is preliminary data.</text>
</comment>
<proteinExistence type="inferred from homology"/>
<evidence type="ECO:0000259" key="3">
    <source>
        <dbReference type="Pfam" id="PF13356"/>
    </source>
</evidence>
<dbReference type="InterPro" id="IPR025166">
    <property type="entry name" value="Integrase_DNA_bind_dom"/>
</dbReference>
<gene>
    <name evidence="4" type="ORF">GCM10010995_22690</name>
</gene>
<dbReference type="Gene3D" id="3.30.160.390">
    <property type="entry name" value="Integrase, DNA-binding domain"/>
    <property type="match status" value="1"/>
</dbReference>
<organism evidence="4 5">
    <name type="scientific">Cysteiniphilum litorale</name>
    <dbReference type="NCBI Taxonomy" id="2056700"/>
    <lineage>
        <taxon>Bacteria</taxon>
        <taxon>Pseudomonadati</taxon>
        <taxon>Pseudomonadota</taxon>
        <taxon>Gammaproteobacteria</taxon>
        <taxon>Thiotrichales</taxon>
        <taxon>Fastidiosibacteraceae</taxon>
        <taxon>Cysteiniphilum</taxon>
    </lineage>
</organism>
<reference evidence="4" key="1">
    <citation type="journal article" date="2014" name="Int. J. Syst. Evol. Microbiol.">
        <title>Complete genome sequence of Corynebacterium casei LMG S-19264T (=DSM 44701T), isolated from a smear-ripened cheese.</title>
        <authorList>
            <consortium name="US DOE Joint Genome Institute (JGI-PGF)"/>
            <person name="Walter F."/>
            <person name="Albersmeier A."/>
            <person name="Kalinowski J."/>
            <person name="Ruckert C."/>
        </authorList>
    </citation>
    <scope>NUCLEOTIDE SEQUENCE</scope>
    <source>
        <strain evidence="4">CGMCC 1.15758</strain>
    </source>
</reference>
<dbReference type="Pfam" id="PF13356">
    <property type="entry name" value="Arm-DNA-bind_3"/>
    <property type="match status" value="1"/>
</dbReference>
<evidence type="ECO:0000256" key="1">
    <source>
        <dbReference type="ARBA" id="ARBA00008857"/>
    </source>
</evidence>
<sequence length="122" mass="13739">MKLTDTKIKALKAMDKLYRVNDGNGLYISIKANNSKAWEFRYTLNGKANWLGFGLYPNVSLKQARGLAQEYRALIANGVDPKTYKDKQKAENDKTLEHIAAYWLDVKKNEFSASQGAFAICG</sequence>
<protein>
    <recommendedName>
        <fullName evidence="3">Integrase DNA-binding domain-containing protein</fullName>
    </recommendedName>
</protein>
<dbReference type="InterPro" id="IPR050808">
    <property type="entry name" value="Phage_Integrase"/>
</dbReference>
<keyword evidence="5" id="KW-1185">Reference proteome</keyword>
<feature type="domain" description="Integrase DNA-binding" evidence="3">
    <location>
        <begin position="3"/>
        <end position="87"/>
    </location>
</feature>
<comment type="similarity">
    <text evidence="1">Belongs to the 'phage' integrase family.</text>
</comment>